<gene>
    <name evidence="2" type="ORF">ARC78_08075</name>
</gene>
<keyword evidence="1" id="KW-1133">Transmembrane helix</keyword>
<keyword evidence="1" id="KW-0472">Membrane</keyword>
<feature type="transmembrane region" description="Helical" evidence="1">
    <location>
        <begin position="100"/>
        <end position="119"/>
    </location>
</feature>
<evidence type="ECO:0000313" key="2">
    <source>
        <dbReference type="EMBL" id="KRG42932.1"/>
    </source>
</evidence>
<feature type="transmembrane region" description="Helical" evidence="1">
    <location>
        <begin position="40"/>
        <end position="67"/>
    </location>
</feature>
<evidence type="ECO:0000256" key="1">
    <source>
        <dbReference type="SAM" id="Phobius"/>
    </source>
</evidence>
<dbReference type="Proteomes" id="UP000050836">
    <property type="component" value="Unassembled WGS sequence"/>
</dbReference>
<keyword evidence="3" id="KW-1185">Reference proteome</keyword>
<proteinExistence type="predicted"/>
<feature type="transmembrane region" description="Helical" evidence="1">
    <location>
        <begin position="12"/>
        <end position="34"/>
    </location>
</feature>
<protein>
    <submittedName>
        <fullName evidence="2">Uncharacterized protein</fullName>
    </submittedName>
</protein>
<evidence type="ECO:0000313" key="3">
    <source>
        <dbReference type="Proteomes" id="UP000050836"/>
    </source>
</evidence>
<dbReference type="RefSeq" id="WP_057505958.1">
    <property type="nucleotide sequence ID" value="NZ_LLXS01000016.1"/>
</dbReference>
<comment type="caution">
    <text evidence="2">The sequence shown here is derived from an EMBL/GenBank/DDBJ whole genome shotgun (WGS) entry which is preliminary data.</text>
</comment>
<dbReference type="EMBL" id="LLXS01000016">
    <property type="protein sequence ID" value="KRG42932.1"/>
    <property type="molecule type" value="Genomic_DNA"/>
</dbReference>
<reference evidence="2 3" key="1">
    <citation type="submission" date="2015-10" db="EMBL/GenBank/DDBJ databases">
        <title>Genome sequencing and analysis of members of genus Stenotrophomonas.</title>
        <authorList>
            <person name="Patil P.P."/>
            <person name="Midha S."/>
            <person name="Patil P.B."/>
        </authorList>
    </citation>
    <scope>NUCLEOTIDE SEQUENCE [LARGE SCALE GENOMIC DNA]</scope>
    <source>
        <strain evidence="2 3">JCM 9942</strain>
    </source>
</reference>
<feature type="transmembrane region" description="Helical" evidence="1">
    <location>
        <begin position="74"/>
        <end position="94"/>
    </location>
</feature>
<sequence length="133" mass="13183">MTDSLKSILAGAISGIITSYLAVPAIGATAAIAMPSGWPVALWSALVVFGIGAFLPALVIQFAALLITRAANAFVALASFCIAAISTIAVLSGLTYAGSALAAIVIGAIAAAATFSALWSNNSFKLTPFHGAA</sequence>
<name>A0A0R0APX0_9GAMM</name>
<keyword evidence="1" id="KW-0812">Transmembrane</keyword>
<dbReference type="AlphaFoldDB" id="A0A0R0APX0"/>
<organism evidence="2 3">
    <name type="scientific">Stenotrophomonas pictorum JCM 9942</name>
    <dbReference type="NCBI Taxonomy" id="1236960"/>
    <lineage>
        <taxon>Bacteria</taxon>
        <taxon>Pseudomonadati</taxon>
        <taxon>Pseudomonadota</taxon>
        <taxon>Gammaproteobacteria</taxon>
        <taxon>Lysobacterales</taxon>
        <taxon>Lysobacteraceae</taxon>
        <taxon>Stenotrophomonas</taxon>
    </lineage>
</organism>
<accession>A0A0R0APX0</accession>